<feature type="domain" description="UvrD-like helicase ATP-binding" evidence="6">
    <location>
        <begin position="210"/>
        <end position="614"/>
    </location>
</feature>
<dbReference type="InterPro" id="IPR027785">
    <property type="entry name" value="UvrD-like_helicase_C"/>
</dbReference>
<dbReference type="GO" id="GO:0000725">
    <property type="term" value="P:recombinational repair"/>
    <property type="evidence" value="ECO:0007669"/>
    <property type="project" value="TreeGrafter"/>
</dbReference>
<evidence type="ECO:0000256" key="2">
    <source>
        <dbReference type="ARBA" id="ARBA00022801"/>
    </source>
</evidence>
<dbReference type="OrthoDB" id="9787585at2"/>
<dbReference type="GO" id="GO:0005524">
    <property type="term" value="F:ATP binding"/>
    <property type="evidence" value="ECO:0007669"/>
    <property type="project" value="UniProtKB-UniRule"/>
</dbReference>
<dbReference type="Gene3D" id="3.40.50.300">
    <property type="entry name" value="P-loop containing nucleotide triphosphate hydrolases"/>
    <property type="match status" value="3"/>
</dbReference>
<feature type="binding site" evidence="5">
    <location>
        <begin position="231"/>
        <end position="238"/>
    </location>
    <ligand>
        <name>ATP</name>
        <dbReference type="ChEBI" id="CHEBI:30616"/>
    </ligand>
</feature>
<evidence type="ECO:0000313" key="7">
    <source>
        <dbReference type="EMBL" id="MTT30862.1"/>
    </source>
</evidence>
<dbReference type="InterPro" id="IPR014016">
    <property type="entry name" value="UvrD-like_ATP-bd"/>
</dbReference>
<dbReference type="RefSeq" id="WP_155216468.1">
    <property type="nucleotide sequence ID" value="NZ_WNHB01000003.1"/>
</dbReference>
<dbReference type="PROSITE" id="PS51198">
    <property type="entry name" value="UVRD_HELICASE_ATP_BIND"/>
    <property type="match status" value="1"/>
</dbReference>
<evidence type="ECO:0000313" key="8">
    <source>
        <dbReference type="Proteomes" id="UP000440978"/>
    </source>
</evidence>
<keyword evidence="3 5" id="KW-0347">Helicase</keyword>
<dbReference type="Pfam" id="PF13538">
    <property type="entry name" value="UvrD_C_2"/>
    <property type="match status" value="1"/>
</dbReference>
<evidence type="ECO:0000256" key="1">
    <source>
        <dbReference type="ARBA" id="ARBA00022741"/>
    </source>
</evidence>
<dbReference type="NCBIfam" id="NF041464">
    <property type="entry name" value="HelD_BACSU"/>
    <property type="match status" value="1"/>
</dbReference>
<dbReference type="PANTHER" id="PTHR11070">
    <property type="entry name" value="UVRD / RECB / PCRA DNA HELICASE FAMILY MEMBER"/>
    <property type="match status" value="1"/>
</dbReference>
<dbReference type="GO" id="GO:0005829">
    <property type="term" value="C:cytosol"/>
    <property type="evidence" value="ECO:0007669"/>
    <property type="project" value="TreeGrafter"/>
</dbReference>
<dbReference type="InterPro" id="IPR027417">
    <property type="entry name" value="P-loop_NTPase"/>
</dbReference>
<accession>A0A6N8CLN7</accession>
<dbReference type="GO" id="GO:0003677">
    <property type="term" value="F:DNA binding"/>
    <property type="evidence" value="ECO:0007669"/>
    <property type="project" value="InterPro"/>
</dbReference>
<evidence type="ECO:0000256" key="5">
    <source>
        <dbReference type="PROSITE-ProRule" id="PRU00560"/>
    </source>
</evidence>
<gene>
    <name evidence="7" type="ORF">GMB86_02390</name>
</gene>
<dbReference type="SUPFAM" id="SSF52540">
    <property type="entry name" value="P-loop containing nucleoside triphosphate hydrolases"/>
    <property type="match status" value="1"/>
</dbReference>
<keyword evidence="4 5" id="KW-0067">ATP-binding</keyword>
<dbReference type="AlphaFoldDB" id="A0A6N8CLN7"/>
<evidence type="ECO:0000259" key="6">
    <source>
        <dbReference type="PROSITE" id="PS51198"/>
    </source>
</evidence>
<name>A0A6N8CLN7_9BACI</name>
<sequence length="786" mass="91089">MENKSLNFERKRLNAIFETIKRKVQKLTGHASGLKEGIVDLRKNFWEDVTVNVDEPDDIVETQASLRQQAELLSERERSHGQIHRGLKTLARLEDSPYFGRIDFIESGENEAESIYIGIASLMDEKDEDFLIYDWRAPISSMYYDYTPGPASYQAMDGEITGEITLKRQFIIKQSKLEGMFDTGVTIGDALLQHVLGNNTDTQMKSIVATIQKEQNKIIRNTSSKFLIVQGAAGSGKTSAALQRVAFLLYHYRKTLGSENILLFSPNPIFNSYISTVLPELGEENMLQTTLKDYIEDRLDGELRLEDPFSQMEMYLTPEDHTNYETDIEGIRYKATLNFKALIKQYVKSLSSSGLIFNDMTFRDRVIISKEDIAVVFYSMDQSIPISNRMAMLTESLLEKVSRIALKERKEDWVLEEGELLDKEDLLNVYKKLQRDKRFTDDTFDDYDREEGMIRKIVIRKHFTPIRKQVKKLTFIDIPAIYRQLFEYSKDASFDHIHLPSRWSSICDETIRQLDDGQCSWADAVPFLYLKDCLTGRKPNMSIKHILIDEAQDYSPFQFDYIKRAFPNCNMTILGDLSQAIYAHTFHEDTLLSNHHYSQDTTRKVTLLKSYRSTENIMAFTRPIIPEGKSIEPFKRQGKKPLVIKVDDSLERYDGILSKMKQLKDEKKETIALICKTMKESRQAYDHLKDKLPIQLMDKETYTFKKGFIIIPVYLAKGIEFDAVIIHDASLEHYHRETERNLFYTACTRAMHDLILFSGGQVTPFIENVPVAVYDMVDYRKEKESK</sequence>
<evidence type="ECO:0000256" key="4">
    <source>
        <dbReference type="ARBA" id="ARBA00022840"/>
    </source>
</evidence>
<proteinExistence type="predicted"/>
<dbReference type="EMBL" id="WNHB01000003">
    <property type="protein sequence ID" value="MTT30862.1"/>
    <property type="molecule type" value="Genomic_DNA"/>
</dbReference>
<dbReference type="InterPro" id="IPR000212">
    <property type="entry name" value="DNA_helicase_UvrD/REP"/>
</dbReference>
<evidence type="ECO:0000256" key="3">
    <source>
        <dbReference type="ARBA" id="ARBA00022806"/>
    </source>
</evidence>
<dbReference type="InterPro" id="IPR048228">
    <property type="entry name" value="HelD_bacillota"/>
</dbReference>
<keyword evidence="1 5" id="KW-0547">Nucleotide-binding</keyword>
<organism evidence="7 8">
    <name type="scientific">Terrilactibacillus tamarindi</name>
    <dbReference type="NCBI Taxonomy" id="2599694"/>
    <lineage>
        <taxon>Bacteria</taxon>
        <taxon>Bacillati</taxon>
        <taxon>Bacillota</taxon>
        <taxon>Bacilli</taxon>
        <taxon>Bacillales</taxon>
        <taxon>Bacillaceae</taxon>
        <taxon>Terrilactibacillus</taxon>
    </lineage>
</organism>
<protein>
    <submittedName>
        <fullName evidence="7">Helicase</fullName>
    </submittedName>
</protein>
<dbReference type="GO" id="GO:0043138">
    <property type="term" value="F:3'-5' DNA helicase activity"/>
    <property type="evidence" value="ECO:0007669"/>
    <property type="project" value="TreeGrafter"/>
</dbReference>
<dbReference type="Pfam" id="PF00580">
    <property type="entry name" value="UvrD-helicase"/>
    <property type="match status" value="1"/>
</dbReference>
<keyword evidence="2 5" id="KW-0378">Hydrolase</keyword>
<comment type="caution">
    <text evidence="7">The sequence shown here is derived from an EMBL/GenBank/DDBJ whole genome shotgun (WGS) entry which is preliminary data.</text>
</comment>
<reference evidence="7 8" key="1">
    <citation type="submission" date="2019-11" db="EMBL/GenBank/DDBJ databases">
        <title>Terrilactibacillus tamarindus sp. nov. BCM23-1 isolated from bark of Tamarindus indica.</title>
        <authorList>
            <person name="Kingkaew E."/>
            <person name="Tanasupawat S."/>
        </authorList>
    </citation>
    <scope>NUCLEOTIDE SEQUENCE [LARGE SCALE GENOMIC DNA]</scope>
    <source>
        <strain evidence="7 8">BCM23-1</strain>
    </source>
</reference>
<dbReference type="PANTHER" id="PTHR11070:SF17">
    <property type="entry name" value="DNA HELICASE IV"/>
    <property type="match status" value="1"/>
</dbReference>
<dbReference type="Proteomes" id="UP000440978">
    <property type="component" value="Unassembled WGS sequence"/>
</dbReference>
<dbReference type="GO" id="GO:0016787">
    <property type="term" value="F:hydrolase activity"/>
    <property type="evidence" value="ECO:0007669"/>
    <property type="project" value="UniProtKB-UniRule"/>
</dbReference>
<keyword evidence="8" id="KW-1185">Reference proteome</keyword>